<keyword evidence="1" id="KW-0472">Membrane</keyword>
<keyword evidence="1" id="KW-1133">Transmembrane helix</keyword>
<dbReference type="Pfam" id="PF10099">
    <property type="entry name" value="RskA_C"/>
    <property type="match status" value="1"/>
</dbReference>
<dbReference type="Proteomes" id="UP000031967">
    <property type="component" value="Unassembled WGS sequence"/>
</dbReference>
<evidence type="ECO:0000313" key="4">
    <source>
        <dbReference type="Proteomes" id="UP000031967"/>
    </source>
</evidence>
<comment type="caution">
    <text evidence="3">The sequence shown here is derived from an EMBL/GenBank/DDBJ whole genome shotgun (WGS) entry which is preliminary data.</text>
</comment>
<evidence type="ECO:0000313" key="3">
    <source>
        <dbReference type="EMBL" id="KIL37975.1"/>
    </source>
</evidence>
<sequence>MSRIEEPNIVCDRWMDYVTYSSEASLPPEFKQHMKTCAVCMEEWHQLQIVWQALALDTEEAEVPETLKSEVMNAIFNGEDGMKRGTEVVPPLSAQPARPRRKSAGWRIAAAAACVFLVAGVSAWYGGWLPPQRQISPAVVSPAQTVLKEWSLRSVQQTMPAAKASIQLVRDGDVRKVVVQAEGLPPTTGAEAYQVWLLHEDHRYNCGTFRVDQSGKGVLVYDLKRPDIQIDGFGVTLEPDALGNAPRGKKVLGTANPS</sequence>
<keyword evidence="4" id="KW-1185">Reference proteome</keyword>
<dbReference type="EMBL" id="JXAK01000084">
    <property type="protein sequence ID" value="KIL37975.1"/>
    <property type="molecule type" value="Genomic_DNA"/>
</dbReference>
<proteinExistence type="predicted"/>
<reference evidence="3 4" key="1">
    <citation type="submission" date="2014-12" db="EMBL/GenBank/DDBJ databases">
        <title>Draft genome sequence of Paenibacillus kamchatkensis strain B-2647.</title>
        <authorList>
            <person name="Karlyshev A.V."/>
            <person name="Kudryashova E.B."/>
        </authorList>
    </citation>
    <scope>NUCLEOTIDE SEQUENCE [LARGE SCALE GENOMIC DNA]</scope>
    <source>
        <strain evidence="3 4">VKM B-2647</strain>
    </source>
</reference>
<feature type="domain" description="Anti-sigma K factor RskA C-terminal" evidence="2">
    <location>
        <begin position="109"/>
        <end position="239"/>
    </location>
</feature>
<dbReference type="InterPro" id="IPR018764">
    <property type="entry name" value="RskA_C"/>
</dbReference>
<feature type="transmembrane region" description="Helical" evidence="1">
    <location>
        <begin position="108"/>
        <end position="128"/>
    </location>
</feature>
<evidence type="ECO:0000259" key="2">
    <source>
        <dbReference type="Pfam" id="PF10099"/>
    </source>
</evidence>
<keyword evidence="1" id="KW-0812">Transmembrane</keyword>
<protein>
    <recommendedName>
        <fullName evidence="2">Anti-sigma K factor RskA C-terminal domain-containing protein</fullName>
    </recommendedName>
</protein>
<name>A0ABR5ABK1_9BACL</name>
<dbReference type="PANTHER" id="PTHR37461:SF1">
    <property type="entry name" value="ANTI-SIGMA-K FACTOR RSKA"/>
    <property type="match status" value="1"/>
</dbReference>
<dbReference type="PANTHER" id="PTHR37461">
    <property type="entry name" value="ANTI-SIGMA-K FACTOR RSKA"/>
    <property type="match status" value="1"/>
</dbReference>
<gene>
    <name evidence="3" type="ORF">SD70_29465</name>
</gene>
<organism evidence="3 4">
    <name type="scientific">Gordoniibacillus kamchatkensis</name>
    <dbReference type="NCBI Taxonomy" id="1590651"/>
    <lineage>
        <taxon>Bacteria</taxon>
        <taxon>Bacillati</taxon>
        <taxon>Bacillota</taxon>
        <taxon>Bacilli</taxon>
        <taxon>Bacillales</taxon>
        <taxon>Paenibacillaceae</taxon>
        <taxon>Gordoniibacillus</taxon>
    </lineage>
</organism>
<dbReference type="InterPro" id="IPR051474">
    <property type="entry name" value="Anti-sigma-K/W_factor"/>
</dbReference>
<evidence type="ECO:0000256" key="1">
    <source>
        <dbReference type="SAM" id="Phobius"/>
    </source>
</evidence>
<accession>A0ABR5ABK1</accession>
<dbReference type="RefSeq" id="WP_041052118.1">
    <property type="nucleotide sequence ID" value="NZ_JXAK01000084.1"/>
</dbReference>